<dbReference type="SUPFAM" id="SSF48264">
    <property type="entry name" value="Cytochrome P450"/>
    <property type="match status" value="1"/>
</dbReference>
<dbReference type="PRINTS" id="PR00385">
    <property type="entry name" value="P450"/>
</dbReference>
<reference evidence="6" key="1">
    <citation type="submission" date="2017-12" db="EMBL/GenBank/DDBJ databases">
        <title>Genome Sequencing Reveals a Rich Biosynthetic Potential.</title>
        <authorList>
            <person name="Bertrand R.L."/>
            <person name="Abdel-Hameed M.E."/>
            <person name="Sorensen J.L."/>
        </authorList>
    </citation>
    <scope>NUCLEOTIDE SEQUENCE</scope>
</reference>
<dbReference type="Pfam" id="PF00067">
    <property type="entry name" value="p450"/>
    <property type="match status" value="1"/>
</dbReference>
<organism evidence="6">
    <name type="scientific">Cladonia uncialis subsp. uncialis</name>
    <dbReference type="NCBI Taxonomy" id="180999"/>
    <lineage>
        <taxon>Eukaryota</taxon>
        <taxon>Fungi</taxon>
        <taxon>Dikarya</taxon>
        <taxon>Ascomycota</taxon>
        <taxon>Pezizomycotina</taxon>
        <taxon>Lecanoromycetes</taxon>
        <taxon>OSLEUM clade</taxon>
        <taxon>Lecanoromycetidae</taxon>
        <taxon>Lecanorales</taxon>
        <taxon>Lecanorineae</taxon>
        <taxon>Cladoniaceae</taxon>
        <taxon>Cladonia</taxon>
    </lineage>
</organism>
<dbReference type="InterPro" id="IPR017972">
    <property type="entry name" value="Cyt_P450_CS"/>
</dbReference>
<evidence type="ECO:0000256" key="5">
    <source>
        <dbReference type="RuleBase" id="RU000461"/>
    </source>
</evidence>
<name>A0A2K9YDS1_CLAUC</name>
<keyword evidence="4 5" id="KW-0349">Heme</keyword>
<sequence>MTVAPGPIQKAIADTKINERYAIDLVQKRIGRKTNRKDFMTRILSCRDEDSIPDVQIAAHASDFVLAGSETTATALSCIVYYLCHTPRALERVKKEICNGFAKYQDINAATTSNLEYLNAVILEGLRIYPPLPFALPRIVPDRGDTVDGHWLPAKVRHVITSHKRAIDLIGSQTVVSTNPYAACLDSKNFERPYQFEPERWLMRNEKDIIDASQPFSLGSRGCLGQRYAYFPLA</sequence>
<feature type="binding site" description="axial binding residue" evidence="4">
    <location>
        <position position="223"/>
    </location>
    <ligand>
        <name>heme</name>
        <dbReference type="ChEBI" id="CHEBI:30413"/>
    </ligand>
    <ligandPart>
        <name>Fe</name>
        <dbReference type="ChEBI" id="CHEBI:18248"/>
    </ligandPart>
</feature>
<keyword evidence="5" id="KW-0560">Oxidoreductase</keyword>
<comment type="similarity">
    <text evidence="5">Belongs to the cytochrome P450 family.</text>
</comment>
<keyword evidence="2 4" id="KW-0479">Metal-binding</keyword>
<dbReference type="InterPro" id="IPR050121">
    <property type="entry name" value="Cytochrome_P450_monoxygenase"/>
</dbReference>
<dbReference type="PANTHER" id="PTHR24305:SF161">
    <property type="entry name" value="P450, PUTATIVE (EUROFUNG)-RELATED"/>
    <property type="match status" value="1"/>
</dbReference>
<dbReference type="GO" id="GO:0004497">
    <property type="term" value="F:monooxygenase activity"/>
    <property type="evidence" value="ECO:0007669"/>
    <property type="project" value="UniProtKB-KW"/>
</dbReference>
<dbReference type="PANTHER" id="PTHR24305">
    <property type="entry name" value="CYTOCHROME P450"/>
    <property type="match status" value="1"/>
</dbReference>
<dbReference type="GO" id="GO:0016705">
    <property type="term" value="F:oxidoreductase activity, acting on paired donors, with incorporation or reduction of molecular oxygen"/>
    <property type="evidence" value="ECO:0007669"/>
    <property type="project" value="InterPro"/>
</dbReference>
<dbReference type="InterPro" id="IPR002401">
    <property type="entry name" value="Cyt_P450_E_grp-I"/>
</dbReference>
<evidence type="ECO:0000256" key="3">
    <source>
        <dbReference type="ARBA" id="ARBA00023004"/>
    </source>
</evidence>
<dbReference type="InterPro" id="IPR001128">
    <property type="entry name" value="Cyt_P450"/>
</dbReference>
<accession>A0A2K9YDS1</accession>
<dbReference type="InterPro" id="IPR036396">
    <property type="entry name" value="Cyt_P450_sf"/>
</dbReference>
<dbReference type="EMBL" id="MG777486">
    <property type="protein sequence ID" value="AUW30992.1"/>
    <property type="molecule type" value="Genomic_DNA"/>
</dbReference>
<dbReference type="GO" id="GO:0020037">
    <property type="term" value="F:heme binding"/>
    <property type="evidence" value="ECO:0007669"/>
    <property type="project" value="InterPro"/>
</dbReference>
<dbReference type="AlphaFoldDB" id="A0A2K9YDS1"/>
<dbReference type="GO" id="GO:0005506">
    <property type="term" value="F:iron ion binding"/>
    <property type="evidence" value="ECO:0007669"/>
    <property type="project" value="InterPro"/>
</dbReference>
<dbReference type="Gene3D" id="1.10.630.10">
    <property type="entry name" value="Cytochrome P450"/>
    <property type="match status" value="1"/>
</dbReference>
<dbReference type="PROSITE" id="PS00086">
    <property type="entry name" value="CYTOCHROME_P450"/>
    <property type="match status" value="1"/>
</dbReference>
<keyword evidence="5" id="KW-0503">Monooxygenase</keyword>
<evidence type="ECO:0000256" key="1">
    <source>
        <dbReference type="ARBA" id="ARBA00001971"/>
    </source>
</evidence>
<protein>
    <submittedName>
        <fullName evidence="6">Putative cytochrome p450</fullName>
    </submittedName>
</protein>
<comment type="cofactor">
    <cofactor evidence="1 4">
        <name>heme</name>
        <dbReference type="ChEBI" id="CHEBI:30413"/>
    </cofactor>
</comment>
<evidence type="ECO:0000313" key="6">
    <source>
        <dbReference type="EMBL" id="AUW30992.1"/>
    </source>
</evidence>
<proteinExistence type="inferred from homology"/>
<keyword evidence="3 4" id="KW-0408">Iron</keyword>
<dbReference type="PRINTS" id="PR00463">
    <property type="entry name" value="EP450I"/>
</dbReference>
<evidence type="ECO:0000256" key="4">
    <source>
        <dbReference type="PIRSR" id="PIRSR602401-1"/>
    </source>
</evidence>
<evidence type="ECO:0000256" key="2">
    <source>
        <dbReference type="ARBA" id="ARBA00022723"/>
    </source>
</evidence>